<dbReference type="HAMAP" id="MF_03115">
    <property type="entry name" value="Anamorsin"/>
    <property type="match status" value="1"/>
</dbReference>
<name>A0A7S2TSJ2_9EUKA</name>
<feature type="binding site" evidence="9">
    <location>
        <position position="212"/>
    </location>
    <ligand>
        <name>[2Fe-2S] cluster</name>
        <dbReference type="ChEBI" id="CHEBI:190135"/>
    </ligand>
</feature>
<dbReference type="InterPro" id="IPR007785">
    <property type="entry name" value="Anamorsin"/>
</dbReference>
<evidence type="ECO:0000256" key="7">
    <source>
        <dbReference type="ARBA" id="ARBA00023014"/>
    </source>
</evidence>
<proteinExistence type="inferred from homology"/>
<comment type="caution">
    <text evidence="9">Lacks conserved residue(s) required for the propagation of feature annotation.</text>
</comment>
<comment type="domain">
    <text evidence="9">The twin Cx2C motifs are involved in the recognition by the mitochondrial MIA40-ERV1 disulfide relay system. The formation of 2 disulfide bonds in the Cx2C motifs through dithiol/disulfide exchange reactions effectively traps the protein in the mitochondrial intermembrane space.</text>
</comment>
<comment type="function">
    <text evidence="9">Component of the cytosolic iron-sulfur (Fe-S) protein assembly (CIA) machinery. Required for the maturation of extramitochondrial Fe-S proteins. Part of an electron transfer chain functioning in an early step of cytosolic Fe-S biogenesis, facilitating the de novo assembly of a [4Fe-4S] cluster on the cytosolic Fe-S scaffold complex. Electrons are transferred from NADPH via a FAD- and FMN-containing diflavin oxidoreductase. Together with the diflavin oxidoreductase, also required for the assembly of the diferric tyrosyl radical cofactor of ribonucleotide reductase (RNR), probably by providing electrons for reduction during radical cofactor maturation in the catalytic small subunit.</text>
</comment>
<comment type="cofactor">
    <cofactor evidence="1 9">
        <name>[4Fe-4S] cluster</name>
        <dbReference type="ChEBI" id="CHEBI:49883"/>
    </cofactor>
</comment>
<dbReference type="GO" id="GO:0051539">
    <property type="term" value="F:4 iron, 4 sulfur cluster binding"/>
    <property type="evidence" value="ECO:0007669"/>
    <property type="project" value="UniProtKB-KW"/>
</dbReference>
<evidence type="ECO:0000313" key="12">
    <source>
        <dbReference type="EMBL" id="CAD9768406.1"/>
    </source>
</evidence>
<keyword evidence="3 9" id="KW-0004">4Fe-4S</keyword>
<sequence length="263" mass="27884">MASATKKTKTLCLHLDPSVAVPPAAAKDAERWEGKDQNKLAGAGEGQFGAVWVTTPKEFSGQYMAQLLRAMAPGGSIEFHTSGSTEGIEKSLLFGGFVDVKASGKVVAATKPAYKVGAARKFKKKKKEKTETSGDSKTAAEAKQKKGEASQKSVWALGDDDLAEDDLVDEDDILDAEVDKVDVAAPTNVRDKNKDCEVGPGGKRRACKDCTCGFKDEVEKDPNAEPKSACGNCGLGDAFRCSTCPYLGKPAFTSKDNVVKLVL</sequence>
<evidence type="ECO:0000256" key="10">
    <source>
        <dbReference type="SAM" id="MobiDB-lite"/>
    </source>
</evidence>
<keyword evidence="8 9" id="KW-0496">Mitochondrion</keyword>
<organism evidence="12">
    <name type="scientific">Lotharella oceanica</name>
    <dbReference type="NCBI Taxonomy" id="641309"/>
    <lineage>
        <taxon>Eukaryota</taxon>
        <taxon>Sar</taxon>
        <taxon>Rhizaria</taxon>
        <taxon>Cercozoa</taxon>
        <taxon>Chlorarachniophyceae</taxon>
        <taxon>Lotharella</taxon>
    </lineage>
</organism>
<feature type="binding site" evidence="9">
    <location>
        <position position="244"/>
    </location>
    <ligand>
        <name>[4Fe-4S] cluster</name>
        <dbReference type="ChEBI" id="CHEBI:49883"/>
    </ligand>
</feature>
<keyword evidence="5 9" id="KW-0479">Metal-binding</keyword>
<evidence type="ECO:0000256" key="3">
    <source>
        <dbReference type="ARBA" id="ARBA00022485"/>
    </source>
</evidence>
<feature type="region of interest" description="Disordered" evidence="10">
    <location>
        <begin position="125"/>
        <end position="152"/>
    </location>
</feature>
<feature type="binding site" evidence="9">
    <location>
        <position position="233"/>
    </location>
    <ligand>
        <name>[4Fe-4S] cluster</name>
        <dbReference type="ChEBI" id="CHEBI:49883"/>
    </ligand>
</feature>
<accession>A0A7S2TSJ2</accession>
<feature type="binding site" evidence="9">
    <location>
        <position position="241"/>
    </location>
    <ligand>
        <name>[4Fe-4S] cluster</name>
        <dbReference type="ChEBI" id="CHEBI:49883"/>
    </ligand>
</feature>
<reference evidence="12" key="1">
    <citation type="submission" date="2021-01" db="EMBL/GenBank/DDBJ databases">
        <authorList>
            <person name="Corre E."/>
            <person name="Pelletier E."/>
            <person name="Niang G."/>
            <person name="Scheremetjew M."/>
            <person name="Finn R."/>
            <person name="Kale V."/>
            <person name="Holt S."/>
            <person name="Cochrane G."/>
            <person name="Meng A."/>
            <person name="Brown T."/>
            <person name="Cohen L."/>
        </authorList>
    </citation>
    <scope>NUCLEOTIDE SEQUENCE</scope>
    <source>
        <strain evidence="12">CCMP622</strain>
    </source>
</reference>
<dbReference type="Pfam" id="PF05093">
    <property type="entry name" value="CIAPIN1"/>
    <property type="match status" value="2"/>
</dbReference>
<evidence type="ECO:0000256" key="2">
    <source>
        <dbReference type="ARBA" id="ARBA00008169"/>
    </source>
</evidence>
<feature type="domain" description="Anamorsin C-terminal" evidence="11">
    <location>
        <begin position="192"/>
        <end position="223"/>
    </location>
</feature>
<keyword evidence="9" id="KW-0001">2Fe-2S</keyword>
<feature type="compositionally biased region" description="Basic and acidic residues" evidence="10">
    <location>
        <begin position="128"/>
        <end position="149"/>
    </location>
</feature>
<feature type="short sequence motif" description="Cx2C motif 2" evidence="9">
    <location>
        <begin position="241"/>
        <end position="244"/>
    </location>
</feature>
<dbReference type="PANTHER" id="PTHR13273:SF14">
    <property type="entry name" value="ANAMORSIN"/>
    <property type="match status" value="1"/>
</dbReference>
<dbReference type="PANTHER" id="PTHR13273">
    <property type="entry name" value="ANAMORSIN"/>
    <property type="match status" value="1"/>
</dbReference>
<evidence type="ECO:0000256" key="1">
    <source>
        <dbReference type="ARBA" id="ARBA00001966"/>
    </source>
</evidence>
<evidence type="ECO:0000256" key="6">
    <source>
        <dbReference type="ARBA" id="ARBA00023004"/>
    </source>
</evidence>
<dbReference type="GO" id="GO:0046872">
    <property type="term" value="F:metal ion binding"/>
    <property type="evidence" value="ECO:0007669"/>
    <property type="project" value="UniProtKB-KW"/>
</dbReference>
<protein>
    <recommendedName>
        <fullName evidence="9">Anamorsin homolog</fullName>
    </recommendedName>
    <alternativeName>
        <fullName evidence="9">Fe-S cluster assembly protein DRE2 homolog</fullName>
    </alternativeName>
</protein>
<feature type="short sequence motif" description="Cx2C motif 1" evidence="9">
    <location>
        <begin position="230"/>
        <end position="233"/>
    </location>
</feature>
<comment type="domain">
    <text evidence="9">The C-terminal domain binds 2 Fe-S clusters but is otherwise mostly in an intrinsically disordered conformation.</text>
</comment>
<dbReference type="GO" id="GO:0009055">
    <property type="term" value="F:electron transfer activity"/>
    <property type="evidence" value="ECO:0007669"/>
    <property type="project" value="UniProtKB-UniRule"/>
</dbReference>
<feature type="binding site" evidence="9">
    <location>
        <position position="210"/>
    </location>
    <ligand>
        <name>[2Fe-2S] cluster</name>
        <dbReference type="ChEBI" id="CHEBI:190135"/>
    </ligand>
</feature>
<feature type="region of interest" description="Fe-S binding site A" evidence="9">
    <location>
        <begin position="196"/>
        <end position="212"/>
    </location>
</feature>
<keyword evidence="6 9" id="KW-0408">Iron</keyword>
<comment type="domain">
    <text evidence="9">The N-terminal domain has structural similarity with S-adenosyl-L-methionine-dependent methyltransferases, but does not bind S-adenosyl-L-methionine. It is required for correct assembly of the 2 Fe-S clusters.</text>
</comment>
<evidence type="ECO:0000259" key="11">
    <source>
        <dbReference type="Pfam" id="PF05093"/>
    </source>
</evidence>
<feature type="binding site" evidence="9">
    <location>
        <position position="196"/>
    </location>
    <ligand>
        <name>[2Fe-2S] cluster</name>
        <dbReference type="ChEBI" id="CHEBI:190135"/>
    </ligand>
</feature>
<feature type="region of interest" description="Fe-S binding site B" evidence="9">
    <location>
        <begin position="230"/>
        <end position="244"/>
    </location>
</feature>
<evidence type="ECO:0000256" key="8">
    <source>
        <dbReference type="ARBA" id="ARBA00023128"/>
    </source>
</evidence>
<comment type="subcellular location">
    <subcellularLocation>
        <location evidence="9">Cytoplasm</location>
    </subcellularLocation>
    <subcellularLocation>
        <location evidence="9">Mitochondrion intermembrane space</location>
    </subcellularLocation>
</comment>
<dbReference type="AlphaFoldDB" id="A0A7S2TSJ2"/>
<gene>
    <name evidence="12" type="ORF">LSP00402_LOCUS12386</name>
</gene>
<keyword evidence="7 9" id="KW-0411">Iron-sulfur</keyword>
<dbReference type="GO" id="GO:0016226">
    <property type="term" value="P:iron-sulfur cluster assembly"/>
    <property type="evidence" value="ECO:0007669"/>
    <property type="project" value="UniProtKB-UniRule"/>
</dbReference>
<comment type="similarity">
    <text evidence="2 9">Belongs to the anamorsin family.</text>
</comment>
<dbReference type="GO" id="GO:0051537">
    <property type="term" value="F:2 iron, 2 sulfur cluster binding"/>
    <property type="evidence" value="ECO:0007669"/>
    <property type="project" value="UniProtKB-UniRule"/>
</dbReference>
<comment type="cofactor">
    <cofactor evidence="9">
        <name>[2Fe-2S] cluster</name>
        <dbReference type="ChEBI" id="CHEBI:190135"/>
    </cofactor>
</comment>
<feature type="domain" description="Anamorsin C-terminal" evidence="11">
    <location>
        <begin position="227"/>
        <end position="258"/>
    </location>
</feature>
<feature type="binding site" evidence="9">
    <location>
        <position position="207"/>
    </location>
    <ligand>
        <name>[2Fe-2S] cluster</name>
        <dbReference type="ChEBI" id="CHEBI:190135"/>
    </ligand>
</feature>
<dbReference type="GO" id="GO:0005758">
    <property type="term" value="C:mitochondrial intermembrane space"/>
    <property type="evidence" value="ECO:0007669"/>
    <property type="project" value="UniProtKB-SubCell"/>
</dbReference>
<feature type="binding site" evidence="9">
    <location>
        <position position="230"/>
    </location>
    <ligand>
        <name>[4Fe-4S] cluster</name>
        <dbReference type="ChEBI" id="CHEBI:49883"/>
    </ligand>
</feature>
<evidence type="ECO:0000256" key="4">
    <source>
        <dbReference type="ARBA" id="ARBA00022490"/>
    </source>
</evidence>
<comment type="subunit">
    <text evidence="9">Monomer.</text>
</comment>
<dbReference type="InterPro" id="IPR046408">
    <property type="entry name" value="CIAPIN1"/>
</dbReference>
<dbReference type="EMBL" id="HBHP01019936">
    <property type="protein sequence ID" value="CAD9768406.1"/>
    <property type="molecule type" value="Transcribed_RNA"/>
</dbReference>
<evidence type="ECO:0000256" key="5">
    <source>
        <dbReference type="ARBA" id="ARBA00022723"/>
    </source>
</evidence>
<keyword evidence="4 9" id="KW-0963">Cytoplasm</keyword>
<evidence type="ECO:0000256" key="9">
    <source>
        <dbReference type="HAMAP-Rule" id="MF_03115"/>
    </source>
</evidence>